<gene>
    <name evidence="4" type="ORF">DHW61_00265</name>
</gene>
<evidence type="ECO:0000256" key="1">
    <source>
        <dbReference type="SAM" id="Phobius"/>
    </source>
</evidence>
<evidence type="ECO:0000259" key="2">
    <source>
        <dbReference type="PROSITE" id="PS50883"/>
    </source>
</evidence>
<dbReference type="EMBL" id="DPVV01000012">
    <property type="protein sequence ID" value="HCL00854.1"/>
    <property type="molecule type" value="Genomic_DNA"/>
</dbReference>
<dbReference type="InterPro" id="IPR035919">
    <property type="entry name" value="EAL_sf"/>
</dbReference>
<feature type="domain" description="GGDEF" evidence="3">
    <location>
        <begin position="251"/>
        <end position="382"/>
    </location>
</feature>
<feature type="transmembrane region" description="Helical" evidence="1">
    <location>
        <begin position="16"/>
        <end position="38"/>
    </location>
</feature>
<dbReference type="SUPFAM" id="SSF141868">
    <property type="entry name" value="EAL domain-like"/>
    <property type="match status" value="1"/>
</dbReference>
<dbReference type="Pfam" id="PF00990">
    <property type="entry name" value="GGDEF"/>
    <property type="match status" value="1"/>
</dbReference>
<dbReference type="AlphaFoldDB" id="A0A3D2X1T4"/>
<feature type="transmembrane region" description="Helical" evidence="1">
    <location>
        <begin position="190"/>
        <end position="211"/>
    </location>
</feature>
<name>A0A3D2X1T4_9FIRM</name>
<dbReference type="InterPro" id="IPR029787">
    <property type="entry name" value="Nucleotide_cyclase"/>
</dbReference>
<evidence type="ECO:0000259" key="3">
    <source>
        <dbReference type="PROSITE" id="PS50887"/>
    </source>
</evidence>
<dbReference type="SMART" id="SM00052">
    <property type="entry name" value="EAL"/>
    <property type="match status" value="1"/>
</dbReference>
<dbReference type="Gene3D" id="3.20.20.450">
    <property type="entry name" value="EAL domain"/>
    <property type="match status" value="1"/>
</dbReference>
<dbReference type="InterPro" id="IPR050706">
    <property type="entry name" value="Cyclic-di-GMP_PDE-like"/>
</dbReference>
<dbReference type="GO" id="GO:0071111">
    <property type="term" value="F:cyclic-guanylate-specific phosphodiesterase activity"/>
    <property type="evidence" value="ECO:0007669"/>
    <property type="project" value="InterPro"/>
</dbReference>
<proteinExistence type="predicted"/>
<organism evidence="4 5">
    <name type="scientific">Lachnoclostridium phytofermentans</name>
    <dbReference type="NCBI Taxonomy" id="66219"/>
    <lineage>
        <taxon>Bacteria</taxon>
        <taxon>Bacillati</taxon>
        <taxon>Bacillota</taxon>
        <taxon>Clostridia</taxon>
        <taxon>Lachnospirales</taxon>
        <taxon>Lachnospiraceae</taxon>
    </lineage>
</organism>
<dbReference type="Proteomes" id="UP000262969">
    <property type="component" value="Unassembled WGS sequence"/>
</dbReference>
<feature type="non-terminal residue" evidence="4">
    <location>
        <position position="1"/>
    </location>
</feature>
<dbReference type="PROSITE" id="PS50883">
    <property type="entry name" value="EAL"/>
    <property type="match status" value="1"/>
</dbReference>
<dbReference type="PANTHER" id="PTHR33121">
    <property type="entry name" value="CYCLIC DI-GMP PHOSPHODIESTERASE PDEF"/>
    <property type="match status" value="1"/>
</dbReference>
<dbReference type="Pfam" id="PF00563">
    <property type="entry name" value="EAL"/>
    <property type="match status" value="1"/>
</dbReference>
<dbReference type="InterPro" id="IPR000160">
    <property type="entry name" value="GGDEF_dom"/>
</dbReference>
<dbReference type="InterPro" id="IPR001633">
    <property type="entry name" value="EAL_dom"/>
</dbReference>
<keyword evidence="1" id="KW-1133">Transmembrane helix</keyword>
<keyword evidence="1" id="KW-0472">Membrane</keyword>
<sequence length="646" mass="74471">GYYDVYDTRNKRKIRFFVIIGIGILSIVTFLLSLNGMLHSEAEKKLLEYTWLSADYIKKSEAGKQFMEEKWTSGNFAIIPGSKNPTYFHGNAHSYVVTINGEVIGALSESGKDALSTYGNNVIDSLESFGDIKSYQEVIDKKGLVKLTKLNNGEKYYIALSSPSWLADGHIISIVSYQEINREIQSVLKMAMVIVLFSLLAIIMAFLYSILHKNRIRRKRMDMGDVDKITGLPNPLHHKRKIKEKLIKGKESYAYVTYSIDNFELIYELSGKQYCEKLLKQIASKIQFMLTEGELLTRYQNDEFGMLLEYNGELNLRKRLVELFKYAGDLPQEDNNFCSITFQCGVCEIKRDMDVKDLIQHARQVRYNGSNGYTPNIEFYNQKEKKAKQPKIEDISNAFIHNEFLVFLQPILQLDTNKIAGAEALVRWNHKVNGILPPNVFLPMLEENDSIVRLDMYVLEEVCEYLKDWMDKGKRAVPISVNLSGKHLGHPEFLTEIVEIVDYYQIPHELLEFEFSEVDLYESKELMKCVIQKLRELGFLIAIDQFGAGFSSLQLLKELPIHVLKIDKKLIMNLEDSEFSNQEKTIVMHILSFAKERNLTVVAEGVETKEQQDVLIDQQCDMMQGFYYQKPMPSEEFEQLLDSSEA</sequence>
<dbReference type="InterPro" id="IPR043128">
    <property type="entry name" value="Rev_trsase/Diguanyl_cyclase"/>
</dbReference>
<keyword evidence="1" id="KW-0812">Transmembrane</keyword>
<feature type="domain" description="EAL" evidence="2">
    <location>
        <begin position="388"/>
        <end position="645"/>
    </location>
</feature>
<dbReference type="SUPFAM" id="SSF55073">
    <property type="entry name" value="Nucleotide cyclase"/>
    <property type="match status" value="1"/>
</dbReference>
<dbReference type="PANTHER" id="PTHR33121:SF70">
    <property type="entry name" value="SIGNALING PROTEIN YKOW"/>
    <property type="match status" value="1"/>
</dbReference>
<evidence type="ECO:0000313" key="4">
    <source>
        <dbReference type="EMBL" id="HCL00854.1"/>
    </source>
</evidence>
<accession>A0A3D2X1T4</accession>
<reference evidence="4 5" key="1">
    <citation type="journal article" date="2018" name="Nat. Biotechnol.">
        <title>A standardized bacterial taxonomy based on genome phylogeny substantially revises the tree of life.</title>
        <authorList>
            <person name="Parks D.H."/>
            <person name="Chuvochina M."/>
            <person name="Waite D.W."/>
            <person name="Rinke C."/>
            <person name="Skarshewski A."/>
            <person name="Chaumeil P.A."/>
            <person name="Hugenholtz P."/>
        </authorList>
    </citation>
    <scope>NUCLEOTIDE SEQUENCE [LARGE SCALE GENOMIC DNA]</scope>
    <source>
        <strain evidence="4">UBA11728</strain>
    </source>
</reference>
<dbReference type="SMART" id="SM00267">
    <property type="entry name" value="GGDEF"/>
    <property type="match status" value="1"/>
</dbReference>
<dbReference type="CDD" id="cd01948">
    <property type="entry name" value="EAL"/>
    <property type="match status" value="1"/>
</dbReference>
<dbReference type="Gene3D" id="3.30.70.270">
    <property type="match status" value="1"/>
</dbReference>
<dbReference type="PROSITE" id="PS50887">
    <property type="entry name" value="GGDEF"/>
    <property type="match status" value="1"/>
</dbReference>
<evidence type="ECO:0000313" key="5">
    <source>
        <dbReference type="Proteomes" id="UP000262969"/>
    </source>
</evidence>
<comment type="caution">
    <text evidence="4">The sequence shown here is derived from an EMBL/GenBank/DDBJ whole genome shotgun (WGS) entry which is preliminary data.</text>
</comment>
<protein>
    <recommendedName>
        <fullName evidence="6">GGDEF domain-containing protein</fullName>
    </recommendedName>
</protein>
<evidence type="ECO:0008006" key="6">
    <source>
        <dbReference type="Google" id="ProtNLM"/>
    </source>
</evidence>